<sequence length="46" mass="5263">MFLTLLAFTAAPASLLRRGGETKELFCPNHAHTLKRKRQKQSTKHK</sequence>
<proteinExistence type="predicted"/>
<feature type="compositionally biased region" description="Basic residues" evidence="1">
    <location>
        <begin position="32"/>
        <end position="46"/>
    </location>
</feature>
<feature type="chain" id="PRO_5012181407" evidence="2">
    <location>
        <begin position="16"/>
        <end position="46"/>
    </location>
</feature>
<reference evidence="3" key="1">
    <citation type="submission" date="2014-11" db="EMBL/GenBank/DDBJ databases">
        <authorList>
            <person name="Amaro Gonzalez C."/>
        </authorList>
    </citation>
    <scope>NUCLEOTIDE SEQUENCE</scope>
</reference>
<evidence type="ECO:0000256" key="1">
    <source>
        <dbReference type="SAM" id="MobiDB-lite"/>
    </source>
</evidence>
<name>A0A0E9VBL4_ANGAN</name>
<evidence type="ECO:0000313" key="3">
    <source>
        <dbReference type="EMBL" id="JAH75406.1"/>
    </source>
</evidence>
<dbReference type="EMBL" id="GBXM01033171">
    <property type="protein sequence ID" value="JAH75406.1"/>
    <property type="molecule type" value="Transcribed_RNA"/>
</dbReference>
<dbReference type="AlphaFoldDB" id="A0A0E9VBL4"/>
<reference evidence="3" key="2">
    <citation type="journal article" date="2015" name="Fish Shellfish Immunol.">
        <title>Early steps in the European eel (Anguilla anguilla)-Vibrio vulnificus interaction in the gills: Role of the RtxA13 toxin.</title>
        <authorList>
            <person name="Callol A."/>
            <person name="Pajuelo D."/>
            <person name="Ebbesson L."/>
            <person name="Teles M."/>
            <person name="MacKenzie S."/>
            <person name="Amaro C."/>
        </authorList>
    </citation>
    <scope>NUCLEOTIDE SEQUENCE</scope>
</reference>
<protein>
    <submittedName>
        <fullName evidence="3">Uncharacterized protein</fullName>
    </submittedName>
</protein>
<organism evidence="3">
    <name type="scientific">Anguilla anguilla</name>
    <name type="common">European freshwater eel</name>
    <name type="synonym">Muraena anguilla</name>
    <dbReference type="NCBI Taxonomy" id="7936"/>
    <lineage>
        <taxon>Eukaryota</taxon>
        <taxon>Metazoa</taxon>
        <taxon>Chordata</taxon>
        <taxon>Craniata</taxon>
        <taxon>Vertebrata</taxon>
        <taxon>Euteleostomi</taxon>
        <taxon>Actinopterygii</taxon>
        <taxon>Neopterygii</taxon>
        <taxon>Teleostei</taxon>
        <taxon>Anguilliformes</taxon>
        <taxon>Anguillidae</taxon>
        <taxon>Anguilla</taxon>
    </lineage>
</organism>
<accession>A0A0E9VBL4</accession>
<keyword evidence="2" id="KW-0732">Signal</keyword>
<feature type="region of interest" description="Disordered" evidence="1">
    <location>
        <begin position="27"/>
        <end position="46"/>
    </location>
</feature>
<evidence type="ECO:0000256" key="2">
    <source>
        <dbReference type="SAM" id="SignalP"/>
    </source>
</evidence>
<feature type="signal peptide" evidence="2">
    <location>
        <begin position="1"/>
        <end position="15"/>
    </location>
</feature>